<comment type="caution">
    <text evidence="1">The sequence shown here is derived from an EMBL/GenBank/DDBJ whole genome shotgun (WGS) entry which is preliminary data.</text>
</comment>
<proteinExistence type="predicted"/>
<evidence type="ECO:0000313" key="1">
    <source>
        <dbReference type="EMBL" id="CDI04352.1"/>
    </source>
</evidence>
<keyword evidence="2" id="KW-1185">Reference proteome</keyword>
<reference evidence="1" key="1">
    <citation type="submission" date="2013-07" db="EMBL/GenBank/DDBJ databases">
        <authorList>
            <person name="McIlroy S."/>
        </authorList>
    </citation>
    <scope>NUCLEOTIDE SEQUENCE [LARGE SCALE GENOMIC DNA]</scope>
    <source>
        <strain evidence="1">Run_A_D11</strain>
    </source>
</reference>
<organism evidence="1 2">
    <name type="scientific">Candidatus Competibacter denitrificans Run_A_D11</name>
    <dbReference type="NCBI Taxonomy" id="1400863"/>
    <lineage>
        <taxon>Bacteria</taxon>
        <taxon>Pseudomonadati</taxon>
        <taxon>Pseudomonadota</taxon>
        <taxon>Gammaproteobacteria</taxon>
        <taxon>Candidatus Competibacteraceae</taxon>
        <taxon>Candidatus Competibacter</taxon>
    </lineage>
</organism>
<name>W6M9P1_9GAMM</name>
<reference evidence="1" key="2">
    <citation type="submission" date="2014-03" db="EMBL/GenBank/DDBJ databases">
        <title>Candidatus Competibacter-lineage genomes retrieved from metagenomes reveal functional metabolic diversity.</title>
        <authorList>
            <person name="McIlroy S.J."/>
            <person name="Albertsen M."/>
            <person name="Andresen E.K."/>
            <person name="Saunders A.M."/>
            <person name="Kristiansen R."/>
            <person name="Stokholm-Bjerregaard M."/>
            <person name="Nielsen K.L."/>
            <person name="Nielsen P.H."/>
        </authorList>
    </citation>
    <scope>NUCLEOTIDE SEQUENCE</scope>
    <source>
        <strain evidence="1">Run_A_D11</strain>
    </source>
</reference>
<dbReference type="STRING" id="1400863.BN873_950035"/>
<accession>W6M9P1</accession>
<dbReference type="OrthoDB" id="8435546at2"/>
<sequence>MRPFSLFRLSLQSLAIAGLLTTATPTWADSLLVGTRYTTLTLIKDTLAALPACLKYCFLGIEVRLEISLTKVKIWLVPRVEHHLAALHVMASDRFPKEPYIEWAATVGVVQKLLLDQLGQVLFIAISGSPLVESSGGQTRYGRYGDHQSTNFKEVEIIGHPVAVLPALVDKDGAFKKDSYTDGPTGGGSYGYGGGSGSGSGGSGVSVTKVNLETKNFITQWGDWAKSCIHNPNACAVGPLLPLTLISLYFQIKDLIGQIYAIANAIVKFQKLAQDLRELTEKLSIDLALGGGIKIDRLLCPNEVKYFYPYYLSGPDALFWRSGWPITDVTKTLTMLNPLSSDRVGVGLELWGHLYPRHGFLNNEHPGHVAPVIAARGADLVADASVKLRPKLTSVYAQGDWQSLSPHPTKYCESHIATLPTPIDAEGGYAYNLWPKFSCPLSDVGKVVAFIPFRFCFKIGD</sequence>
<dbReference type="AlphaFoldDB" id="W6M9P1"/>
<evidence type="ECO:0000313" key="2">
    <source>
        <dbReference type="Proteomes" id="UP000035760"/>
    </source>
</evidence>
<dbReference type="Proteomes" id="UP000035760">
    <property type="component" value="Unassembled WGS sequence"/>
</dbReference>
<protein>
    <submittedName>
        <fullName evidence="1">Uncharacterized protein</fullName>
    </submittedName>
</protein>
<dbReference type="RefSeq" id="WP_048676523.1">
    <property type="nucleotide sequence ID" value="NZ_CBTJ020000108.1"/>
</dbReference>
<gene>
    <name evidence="1" type="ORF">BN873_950035</name>
</gene>
<dbReference type="EMBL" id="CBTJ020000108">
    <property type="protein sequence ID" value="CDI04352.1"/>
    <property type="molecule type" value="Genomic_DNA"/>
</dbReference>